<sequence>MGLFEDILRMHRPVLFLPSLSLSFSFFFICFSVPCMYSVSVVYKKERRGIKL</sequence>
<keyword evidence="1" id="KW-1133">Transmembrane helix</keyword>
<proteinExistence type="predicted"/>
<protein>
    <recommendedName>
        <fullName evidence="4">Transmembrane protein</fullName>
    </recommendedName>
</protein>
<evidence type="ECO:0000313" key="2">
    <source>
        <dbReference type="EMBL" id="CAI6340171.1"/>
    </source>
</evidence>
<evidence type="ECO:0000313" key="3">
    <source>
        <dbReference type="Proteomes" id="UP001152607"/>
    </source>
</evidence>
<feature type="transmembrane region" description="Helical" evidence="1">
    <location>
        <begin position="20"/>
        <end position="43"/>
    </location>
</feature>
<dbReference type="EMBL" id="CAOQHR010000010">
    <property type="protein sequence ID" value="CAI6340171.1"/>
    <property type="molecule type" value="Genomic_DNA"/>
</dbReference>
<dbReference type="Proteomes" id="UP001152607">
    <property type="component" value="Unassembled WGS sequence"/>
</dbReference>
<evidence type="ECO:0000256" key="1">
    <source>
        <dbReference type="SAM" id="Phobius"/>
    </source>
</evidence>
<comment type="caution">
    <text evidence="2">The sequence shown here is derived from an EMBL/GenBank/DDBJ whole genome shotgun (WGS) entry which is preliminary data.</text>
</comment>
<keyword evidence="1" id="KW-0812">Transmembrane</keyword>
<keyword evidence="3" id="KW-1185">Reference proteome</keyword>
<name>A0A9W4UPZ2_9PLEO</name>
<organism evidence="2 3">
    <name type="scientific">Periconia digitata</name>
    <dbReference type="NCBI Taxonomy" id="1303443"/>
    <lineage>
        <taxon>Eukaryota</taxon>
        <taxon>Fungi</taxon>
        <taxon>Dikarya</taxon>
        <taxon>Ascomycota</taxon>
        <taxon>Pezizomycotina</taxon>
        <taxon>Dothideomycetes</taxon>
        <taxon>Pleosporomycetidae</taxon>
        <taxon>Pleosporales</taxon>
        <taxon>Massarineae</taxon>
        <taxon>Periconiaceae</taxon>
        <taxon>Periconia</taxon>
    </lineage>
</organism>
<gene>
    <name evidence="2" type="ORF">PDIGIT_LOCUS13342</name>
</gene>
<accession>A0A9W4UPZ2</accession>
<evidence type="ECO:0008006" key="4">
    <source>
        <dbReference type="Google" id="ProtNLM"/>
    </source>
</evidence>
<dbReference type="AlphaFoldDB" id="A0A9W4UPZ2"/>
<reference evidence="2" key="1">
    <citation type="submission" date="2023-01" db="EMBL/GenBank/DDBJ databases">
        <authorList>
            <person name="Van Ghelder C."/>
            <person name="Rancurel C."/>
        </authorList>
    </citation>
    <scope>NUCLEOTIDE SEQUENCE</scope>
    <source>
        <strain evidence="2">CNCM I-4278</strain>
    </source>
</reference>
<keyword evidence="1" id="KW-0472">Membrane</keyword>